<dbReference type="InterPro" id="IPR050389">
    <property type="entry name" value="LysR-type_TF"/>
</dbReference>
<sequence length="315" mass="33921">MHAISERNLSSVDLNLLVAFDSLMAERNVTRAAERNGLTQPAVSKALNRLRYLFDDPLFVRRDRAMEPTARALELAGPIHGALAAISRTLTLPTAFDPATVSAIVKIATIDLYHMNLLPALVRHLRRYAPGVDMQVRASDCSSLRGQLAGGEIDLAFAPLGNRTGDLTGEPLWSDQLVTLVGPNNPLPDSMSLEAYAAAEHLVDAGHVQVSPDGVGTSVVDAILSARGLRRRIVLVLPSSAGVPFVVAETDLIATLPSRIVKGLCPVPNIRILNPPLPGVEVSPQMFWHRRTDTDPLQIWLRAAIRDIAAGNSNA</sequence>
<evidence type="ECO:0000256" key="1">
    <source>
        <dbReference type="ARBA" id="ARBA00003502"/>
    </source>
</evidence>
<proteinExistence type="inferred from homology"/>
<dbReference type="OrthoDB" id="8339333at2"/>
<keyword evidence="3" id="KW-0536">Nodulation</keyword>
<dbReference type="GO" id="GO:0003700">
    <property type="term" value="F:DNA-binding transcription factor activity"/>
    <property type="evidence" value="ECO:0007669"/>
    <property type="project" value="InterPro"/>
</dbReference>
<accession>A0A1M6MJE9</accession>
<dbReference type="EMBL" id="LT670844">
    <property type="protein sequence ID" value="SHJ83592.1"/>
    <property type="molecule type" value="Genomic_DNA"/>
</dbReference>
<keyword evidence="4" id="KW-0805">Transcription regulation</keyword>
<dbReference type="InterPro" id="IPR036390">
    <property type="entry name" value="WH_DNA-bd_sf"/>
</dbReference>
<dbReference type="PANTHER" id="PTHR30118">
    <property type="entry name" value="HTH-TYPE TRANSCRIPTIONAL REGULATOR LEUO-RELATED"/>
    <property type="match status" value="1"/>
</dbReference>
<dbReference type="Gene3D" id="1.10.10.10">
    <property type="entry name" value="Winged helix-like DNA-binding domain superfamily/Winged helix DNA-binding domain"/>
    <property type="match status" value="1"/>
</dbReference>
<protein>
    <submittedName>
        <fullName evidence="8">Transcriptional regulator, LysR family</fullName>
    </submittedName>
</protein>
<gene>
    <name evidence="8" type="ORF">SAMN05444159_1639</name>
</gene>
<dbReference type="Gene3D" id="3.40.190.10">
    <property type="entry name" value="Periplasmic binding protein-like II"/>
    <property type="match status" value="2"/>
</dbReference>
<dbReference type="InterPro" id="IPR036388">
    <property type="entry name" value="WH-like_DNA-bd_sf"/>
</dbReference>
<comment type="function">
    <text evidence="1">NodD regulates the expression of the nodABCFE genes which encode other nodulation proteins. NodD is also a negative regulator of its own expression. Binds flavonoids as inducers.</text>
</comment>
<evidence type="ECO:0000256" key="2">
    <source>
        <dbReference type="ARBA" id="ARBA00009437"/>
    </source>
</evidence>
<dbReference type="GO" id="GO:0003677">
    <property type="term" value="F:DNA binding"/>
    <property type="evidence" value="ECO:0007669"/>
    <property type="project" value="UniProtKB-KW"/>
</dbReference>
<evidence type="ECO:0000259" key="7">
    <source>
        <dbReference type="PROSITE" id="PS50931"/>
    </source>
</evidence>
<reference evidence="8 9" key="1">
    <citation type="submission" date="2016-11" db="EMBL/GenBank/DDBJ databases">
        <authorList>
            <person name="Jaros S."/>
            <person name="Januszkiewicz K."/>
            <person name="Wedrychowicz H."/>
        </authorList>
    </citation>
    <scope>NUCLEOTIDE SEQUENCE [LARGE SCALE GENOMIC DNA]</scope>
    <source>
        <strain evidence="8 9">GAS499</strain>
    </source>
</reference>
<keyword evidence="5" id="KW-0238">DNA-binding</keyword>
<dbReference type="Pfam" id="PF00126">
    <property type="entry name" value="HTH_1"/>
    <property type="match status" value="1"/>
</dbReference>
<dbReference type="InterPro" id="IPR000847">
    <property type="entry name" value="LysR_HTH_N"/>
</dbReference>
<dbReference type="PRINTS" id="PR00039">
    <property type="entry name" value="HTHLYSR"/>
</dbReference>
<evidence type="ECO:0000256" key="6">
    <source>
        <dbReference type="ARBA" id="ARBA00023163"/>
    </source>
</evidence>
<evidence type="ECO:0000256" key="5">
    <source>
        <dbReference type="ARBA" id="ARBA00023125"/>
    </source>
</evidence>
<evidence type="ECO:0000256" key="3">
    <source>
        <dbReference type="ARBA" id="ARBA00022458"/>
    </source>
</evidence>
<evidence type="ECO:0000256" key="4">
    <source>
        <dbReference type="ARBA" id="ARBA00023015"/>
    </source>
</evidence>
<dbReference type="Pfam" id="PF03466">
    <property type="entry name" value="LysR_substrate"/>
    <property type="match status" value="1"/>
</dbReference>
<dbReference type="CDD" id="cd08417">
    <property type="entry name" value="PBP2_Nitroaromatics_like"/>
    <property type="match status" value="1"/>
</dbReference>
<dbReference type="PROSITE" id="PS50931">
    <property type="entry name" value="HTH_LYSR"/>
    <property type="match status" value="1"/>
</dbReference>
<dbReference type="SUPFAM" id="SSF53850">
    <property type="entry name" value="Periplasmic binding protein-like II"/>
    <property type="match status" value="1"/>
</dbReference>
<dbReference type="AlphaFoldDB" id="A0A1M6MJE9"/>
<dbReference type="PANTHER" id="PTHR30118:SF15">
    <property type="entry name" value="TRANSCRIPTIONAL REGULATORY PROTEIN"/>
    <property type="match status" value="1"/>
</dbReference>
<name>A0A1M6MJE9_9BRAD</name>
<evidence type="ECO:0000313" key="8">
    <source>
        <dbReference type="EMBL" id="SHJ83592.1"/>
    </source>
</evidence>
<organism evidence="8 9">
    <name type="scientific">Bradyrhizobium lablabi</name>
    <dbReference type="NCBI Taxonomy" id="722472"/>
    <lineage>
        <taxon>Bacteria</taxon>
        <taxon>Pseudomonadati</taxon>
        <taxon>Pseudomonadota</taxon>
        <taxon>Alphaproteobacteria</taxon>
        <taxon>Hyphomicrobiales</taxon>
        <taxon>Nitrobacteraceae</taxon>
        <taxon>Bradyrhizobium</taxon>
    </lineage>
</organism>
<dbReference type="InterPro" id="IPR037402">
    <property type="entry name" value="YidZ_PBP2"/>
</dbReference>
<comment type="similarity">
    <text evidence="2">Belongs to the LysR transcriptional regulatory family.</text>
</comment>
<evidence type="ECO:0000313" key="9">
    <source>
        <dbReference type="Proteomes" id="UP000189935"/>
    </source>
</evidence>
<keyword evidence="6" id="KW-0804">Transcription</keyword>
<dbReference type="SUPFAM" id="SSF46785">
    <property type="entry name" value="Winged helix' DNA-binding domain"/>
    <property type="match status" value="1"/>
</dbReference>
<dbReference type="InterPro" id="IPR005119">
    <property type="entry name" value="LysR_subst-bd"/>
</dbReference>
<feature type="domain" description="HTH lysR-type" evidence="7">
    <location>
        <begin position="12"/>
        <end position="69"/>
    </location>
</feature>
<dbReference type="Proteomes" id="UP000189935">
    <property type="component" value="Chromosome I"/>
</dbReference>